<sequence>MSPSSSYYSSGCTSPAAIPTNLHVCHESRREALRRYRHSFGIARQPGQTFFDPEQDVLYFGPRDGFMASEANLRTTLSLCDPAELAQVRRVAINDSLFWVYENAWHQPRHHQLPQRQQQQQQLDHNADNGQRHPWQHQGGQQHHLQPQRNPSTALTAPPPAPPAYALPAAAAAMTHAAIAASLLADVLRLVGSRLPGLRELIFVPRDENPVYSGDSCLVEPSIVQGRMARQIREAMTAVFGTPDDGPWAWRIMTLSADPHPPVYEKQVLGWHVVDGGGGGGGGGRGRGGQGMTAGRWDAGFGLGGGGGGGGGVGCDGMAKGGCCRGATTRLGVLQESVRRRFMEMEMDMQMQMDCGQ</sequence>
<proteinExistence type="predicted"/>
<dbReference type="Proteomes" id="UP001320245">
    <property type="component" value="Unassembled WGS sequence"/>
</dbReference>
<keyword evidence="4" id="KW-1185">Reference proteome</keyword>
<comment type="caution">
    <text evidence="3">The sequence shown here is derived from an EMBL/GenBank/DDBJ whole genome shotgun (WGS) entry which is preliminary data.</text>
</comment>
<feature type="compositionally biased region" description="Low complexity" evidence="1">
    <location>
        <begin position="132"/>
        <end position="156"/>
    </location>
</feature>
<reference evidence="3 4" key="1">
    <citation type="journal article" date="2023" name="PLoS ONE">
        <title>Cytospora paraplurivora sp. nov. isolated from orchards with fruit tree decline syndrome in Ontario, Canada.</title>
        <authorList>
            <person name="Ilyukhin E."/>
            <person name="Nguyen H.D.T."/>
            <person name="Castle A.J."/>
            <person name="Ellouze W."/>
        </authorList>
    </citation>
    <scope>NUCLEOTIDE SEQUENCE [LARGE SCALE GENOMIC DNA]</scope>
    <source>
        <strain evidence="3 4">FDS-564</strain>
    </source>
</reference>
<organism evidence="3 4">
    <name type="scientific">Cytospora paraplurivora</name>
    <dbReference type="NCBI Taxonomy" id="2898453"/>
    <lineage>
        <taxon>Eukaryota</taxon>
        <taxon>Fungi</taxon>
        <taxon>Dikarya</taxon>
        <taxon>Ascomycota</taxon>
        <taxon>Pezizomycotina</taxon>
        <taxon>Sordariomycetes</taxon>
        <taxon>Sordariomycetidae</taxon>
        <taxon>Diaporthales</taxon>
        <taxon>Cytosporaceae</taxon>
        <taxon>Cytospora</taxon>
    </lineage>
</organism>
<evidence type="ECO:0000259" key="2">
    <source>
        <dbReference type="Pfam" id="PF20150"/>
    </source>
</evidence>
<dbReference type="EMBL" id="JAJSPL020000034">
    <property type="protein sequence ID" value="KAK7736210.1"/>
    <property type="molecule type" value="Genomic_DNA"/>
</dbReference>
<gene>
    <name evidence="3" type="ORF">SLS53_007045</name>
</gene>
<protein>
    <recommendedName>
        <fullName evidence="2">2EXR domain-containing protein</fullName>
    </recommendedName>
</protein>
<accession>A0AAN9U1X4</accession>
<feature type="domain" description="2EXR" evidence="2">
    <location>
        <begin position="12"/>
        <end position="58"/>
    </location>
</feature>
<evidence type="ECO:0000256" key="1">
    <source>
        <dbReference type="SAM" id="MobiDB-lite"/>
    </source>
</evidence>
<evidence type="ECO:0000313" key="3">
    <source>
        <dbReference type="EMBL" id="KAK7736210.1"/>
    </source>
</evidence>
<dbReference type="InterPro" id="IPR045518">
    <property type="entry name" value="2EXR"/>
</dbReference>
<feature type="compositionally biased region" description="Low complexity" evidence="1">
    <location>
        <begin position="114"/>
        <end position="123"/>
    </location>
</feature>
<feature type="region of interest" description="Disordered" evidence="1">
    <location>
        <begin position="110"/>
        <end position="161"/>
    </location>
</feature>
<dbReference type="AlphaFoldDB" id="A0AAN9U1X4"/>
<name>A0AAN9U1X4_9PEZI</name>
<dbReference type="Pfam" id="PF20150">
    <property type="entry name" value="2EXR"/>
    <property type="match status" value="1"/>
</dbReference>
<evidence type="ECO:0000313" key="4">
    <source>
        <dbReference type="Proteomes" id="UP001320245"/>
    </source>
</evidence>